<feature type="chain" id="PRO_5022062584" evidence="1">
    <location>
        <begin position="20"/>
        <end position="150"/>
    </location>
</feature>
<dbReference type="GO" id="GO:0006644">
    <property type="term" value="P:phospholipid metabolic process"/>
    <property type="evidence" value="ECO:0007669"/>
    <property type="project" value="InterPro"/>
</dbReference>
<dbReference type="InterPro" id="IPR036444">
    <property type="entry name" value="PLipase_A2_dom_sf"/>
</dbReference>
<dbReference type="Gene3D" id="1.20.90.10">
    <property type="entry name" value="Phospholipase A2 domain"/>
    <property type="match status" value="1"/>
</dbReference>
<name>A0A558DXZ1_9GAMM</name>
<evidence type="ECO:0000313" key="2">
    <source>
        <dbReference type="EMBL" id="TVO71005.1"/>
    </source>
</evidence>
<evidence type="ECO:0000313" key="3">
    <source>
        <dbReference type="Proteomes" id="UP000316649"/>
    </source>
</evidence>
<reference evidence="2 3" key="1">
    <citation type="submission" date="2019-07" db="EMBL/GenBank/DDBJ databases">
        <title>The pathways for chlorine oxyanion respiration interact through the shared metabolite chlorate.</title>
        <authorList>
            <person name="Barnum T.P."/>
            <person name="Cheng Y."/>
            <person name="Hill K.A."/>
            <person name="Lucas L.N."/>
            <person name="Carlson H.K."/>
            <person name="Coates J.D."/>
        </authorList>
    </citation>
    <scope>NUCLEOTIDE SEQUENCE [LARGE SCALE GENOMIC DNA]</scope>
    <source>
        <strain evidence="2 3">BK-1</strain>
    </source>
</reference>
<dbReference type="Proteomes" id="UP000316649">
    <property type="component" value="Unassembled WGS sequence"/>
</dbReference>
<dbReference type="SUPFAM" id="SSF48619">
    <property type="entry name" value="Phospholipase A2, PLA2"/>
    <property type="match status" value="1"/>
</dbReference>
<dbReference type="AlphaFoldDB" id="A0A558DXZ1"/>
<gene>
    <name evidence="2" type="ORF">FHP88_16100</name>
</gene>
<sequence>MIIQLLLSACLIIASPLYADELKPFTSDGCSAFPDGTLQQQSLWVNCCIRHDLAYWQGGTYEQREQADKALQSCVAQAGEDQIADVMLAGVRVGGSPYWPTPFRWGYGWSFGRGYKPLTTEERGLIQAQLKQLQLLLESLSQTLNQDLPQ</sequence>
<keyword evidence="1" id="KW-0732">Signal</keyword>
<dbReference type="EMBL" id="VMNH01000023">
    <property type="protein sequence ID" value="TVO71005.1"/>
    <property type="molecule type" value="Genomic_DNA"/>
</dbReference>
<protein>
    <submittedName>
        <fullName evidence="2">FAD-binding oxidoreductase</fullName>
    </submittedName>
</protein>
<proteinExistence type="predicted"/>
<feature type="signal peptide" evidence="1">
    <location>
        <begin position="1"/>
        <end position="19"/>
    </location>
</feature>
<comment type="caution">
    <text evidence="2">The sequence shown here is derived from an EMBL/GenBank/DDBJ whole genome shotgun (WGS) entry which is preliminary data.</text>
</comment>
<accession>A0A558DXZ1</accession>
<dbReference type="GO" id="GO:0050482">
    <property type="term" value="P:arachidonate secretion"/>
    <property type="evidence" value="ECO:0007669"/>
    <property type="project" value="InterPro"/>
</dbReference>
<keyword evidence="3" id="KW-1185">Reference proteome</keyword>
<organism evidence="2 3">
    <name type="scientific">Sedimenticola selenatireducens</name>
    <dbReference type="NCBI Taxonomy" id="191960"/>
    <lineage>
        <taxon>Bacteria</taxon>
        <taxon>Pseudomonadati</taxon>
        <taxon>Pseudomonadota</taxon>
        <taxon>Gammaproteobacteria</taxon>
        <taxon>Chromatiales</taxon>
        <taxon>Sedimenticolaceae</taxon>
        <taxon>Sedimenticola</taxon>
    </lineage>
</organism>
<dbReference type="OrthoDB" id="7855474at2"/>
<evidence type="ECO:0000256" key="1">
    <source>
        <dbReference type="SAM" id="SignalP"/>
    </source>
</evidence>
<dbReference type="GO" id="GO:0004623">
    <property type="term" value="F:phospholipase A2 activity"/>
    <property type="evidence" value="ECO:0007669"/>
    <property type="project" value="InterPro"/>
</dbReference>